<organism evidence="1 2">
    <name type="scientific">Helicobacter heilmannii</name>
    <dbReference type="NCBI Taxonomy" id="35817"/>
    <lineage>
        <taxon>Bacteria</taxon>
        <taxon>Pseudomonadati</taxon>
        <taxon>Campylobacterota</taxon>
        <taxon>Epsilonproteobacteria</taxon>
        <taxon>Campylobacterales</taxon>
        <taxon>Helicobacteraceae</taxon>
        <taxon>Helicobacter</taxon>
    </lineage>
</organism>
<dbReference type="RefSeq" id="WP_015106613.1">
    <property type="nucleotide sequence ID" value="NZ_AP026684.1"/>
</dbReference>
<protein>
    <submittedName>
        <fullName evidence="1">Uncharacterized protein</fullName>
    </submittedName>
</protein>
<dbReference type="GeneID" id="76197064"/>
<proteinExistence type="predicted"/>
<dbReference type="Proteomes" id="UP000046090">
    <property type="component" value="Unassembled WGS sequence"/>
</dbReference>
<reference evidence="2" key="1">
    <citation type="submission" date="2014-12" db="EMBL/GenBank/DDBJ databases">
        <authorList>
            <person name="Smet A."/>
        </authorList>
    </citation>
    <scope>NUCLEOTIDE SEQUENCE [LARGE SCALE GENOMIC DNA]</scope>
</reference>
<accession>A0A0K2XPF3</accession>
<dbReference type="STRING" id="1216962.BN341_8170"/>
<gene>
    <name evidence="1" type="ORF">HHE01_13590</name>
</gene>
<dbReference type="AlphaFoldDB" id="A0A0K2XPF3"/>
<dbReference type="EMBL" id="CDMK01000001">
    <property type="protein sequence ID" value="CRI34513.1"/>
    <property type="molecule type" value="Genomic_DNA"/>
</dbReference>
<keyword evidence="2" id="KW-1185">Reference proteome</keyword>
<evidence type="ECO:0000313" key="2">
    <source>
        <dbReference type="Proteomes" id="UP000046090"/>
    </source>
</evidence>
<evidence type="ECO:0000313" key="1">
    <source>
        <dbReference type="EMBL" id="CRI34513.1"/>
    </source>
</evidence>
<name>A0A0K2XPF3_HELHE</name>
<sequence length="114" mass="13082">MTQVFKLDRNYMEFSADLGGLKCDFRFYAKSDLQEQRGLEFSQKADNPLGLAQLINYHYQVILENLVCLSHKDAGKEAEFLENLKENGKTIEFLNFVDESLKAAFSQKKAPLKP</sequence>
<dbReference type="OrthoDB" id="5327102at2"/>